<dbReference type="PANTHER" id="PTHR46796:SF14">
    <property type="entry name" value="TRANSCRIPTIONAL REGULATORY PROTEIN"/>
    <property type="match status" value="1"/>
</dbReference>
<dbReference type="GO" id="GO:0009893">
    <property type="term" value="P:positive regulation of metabolic process"/>
    <property type="evidence" value="ECO:0007669"/>
    <property type="project" value="UniProtKB-ARBA"/>
</dbReference>
<dbReference type="InterPro" id="IPR018062">
    <property type="entry name" value="HTH_AraC-typ_CS"/>
</dbReference>
<comment type="subcellular location">
    <subcellularLocation>
        <location evidence="1">Cytoplasm</location>
    </subcellularLocation>
</comment>
<evidence type="ECO:0000256" key="5">
    <source>
        <dbReference type="ARBA" id="ARBA00037345"/>
    </source>
</evidence>
<dbReference type="PANTHER" id="PTHR46796">
    <property type="entry name" value="HTH-TYPE TRANSCRIPTIONAL ACTIVATOR RHAS-RELATED"/>
    <property type="match status" value="1"/>
</dbReference>
<evidence type="ECO:0000256" key="3">
    <source>
        <dbReference type="ARBA" id="ARBA00023125"/>
    </source>
</evidence>
<dbReference type="SMART" id="SM00342">
    <property type="entry name" value="HTH_ARAC"/>
    <property type="match status" value="1"/>
</dbReference>
<feature type="domain" description="HTH araC/xylS-type" evidence="6">
    <location>
        <begin position="208"/>
        <end position="306"/>
    </location>
</feature>
<comment type="caution">
    <text evidence="7">The sequence shown here is derived from an EMBL/GenBank/DDBJ whole genome shotgun (WGS) entry which is preliminary data.</text>
</comment>
<evidence type="ECO:0000313" key="8">
    <source>
        <dbReference type="Proteomes" id="UP001217741"/>
    </source>
</evidence>
<protein>
    <submittedName>
        <fullName evidence="7">AraC family transcriptional regulator</fullName>
    </submittedName>
</protein>
<dbReference type="Proteomes" id="UP001217741">
    <property type="component" value="Unassembled WGS sequence"/>
</dbReference>
<reference evidence="7" key="1">
    <citation type="submission" date="2023-03" db="EMBL/GenBank/DDBJ databases">
        <title>Draft assemblies of triclosan tolerant bacteria isolated from returned activated sludge.</title>
        <authorList>
            <person name="Van Hamelsveld S."/>
        </authorList>
    </citation>
    <scope>NUCLEOTIDE SEQUENCE</scope>
    <source>
        <strain evidence="7">GW210012_S60</strain>
    </source>
</reference>
<evidence type="ECO:0000256" key="4">
    <source>
        <dbReference type="ARBA" id="ARBA00023163"/>
    </source>
</evidence>
<dbReference type="EMBL" id="JARJLO010000278">
    <property type="protein sequence ID" value="MDF3872369.1"/>
    <property type="molecule type" value="Genomic_DNA"/>
</dbReference>
<comment type="function">
    <text evidence="5">Regulatory protein of the TOL plasmid xyl operons. XylS activates the xylXYZLTEGFJQKIH operon required for the degradation of toluene, m-xylene and p-xylene.</text>
</comment>
<gene>
    <name evidence="7" type="ORF">P3W50_18130</name>
</gene>
<name>A0AAW6PRW7_PSEPU</name>
<evidence type="ECO:0000259" key="6">
    <source>
        <dbReference type="PROSITE" id="PS01124"/>
    </source>
</evidence>
<evidence type="ECO:0000256" key="1">
    <source>
        <dbReference type="ARBA" id="ARBA00004496"/>
    </source>
</evidence>
<dbReference type="InterPro" id="IPR018060">
    <property type="entry name" value="HTH_AraC"/>
</dbReference>
<dbReference type="Gene3D" id="1.10.10.60">
    <property type="entry name" value="Homeodomain-like"/>
    <property type="match status" value="2"/>
</dbReference>
<dbReference type="PROSITE" id="PS00041">
    <property type="entry name" value="HTH_ARAC_FAMILY_1"/>
    <property type="match status" value="1"/>
</dbReference>
<dbReference type="PROSITE" id="PS01124">
    <property type="entry name" value="HTH_ARAC_FAMILY_2"/>
    <property type="match status" value="1"/>
</dbReference>
<dbReference type="InterPro" id="IPR009057">
    <property type="entry name" value="Homeodomain-like_sf"/>
</dbReference>
<keyword evidence="3" id="KW-0238">DNA-binding</keyword>
<evidence type="ECO:0000256" key="2">
    <source>
        <dbReference type="ARBA" id="ARBA00023015"/>
    </source>
</evidence>
<dbReference type="GO" id="GO:0005737">
    <property type="term" value="C:cytoplasm"/>
    <property type="evidence" value="ECO:0007669"/>
    <property type="project" value="UniProtKB-SubCell"/>
</dbReference>
<dbReference type="RefSeq" id="WP_236198223.1">
    <property type="nucleotide sequence ID" value="NZ_BQII01000065.1"/>
</dbReference>
<dbReference type="GO" id="GO:0003700">
    <property type="term" value="F:DNA-binding transcription factor activity"/>
    <property type="evidence" value="ECO:0007669"/>
    <property type="project" value="InterPro"/>
</dbReference>
<keyword evidence="4" id="KW-0804">Transcription</keyword>
<keyword evidence="2" id="KW-0805">Transcription regulation</keyword>
<organism evidence="7 8">
    <name type="scientific">Pseudomonas putida</name>
    <name type="common">Arthrobacter siderocapsulatus</name>
    <dbReference type="NCBI Taxonomy" id="303"/>
    <lineage>
        <taxon>Bacteria</taxon>
        <taxon>Pseudomonadati</taxon>
        <taxon>Pseudomonadota</taxon>
        <taxon>Gammaproteobacteria</taxon>
        <taxon>Pseudomonadales</taxon>
        <taxon>Pseudomonadaceae</taxon>
        <taxon>Pseudomonas</taxon>
    </lineage>
</organism>
<dbReference type="AlphaFoldDB" id="A0AAW6PRW7"/>
<dbReference type="Pfam" id="PF12833">
    <property type="entry name" value="HTH_18"/>
    <property type="match status" value="1"/>
</dbReference>
<proteinExistence type="predicted"/>
<sequence length="314" mass="34642">MGVLHSSHLSDIATSPQWSVPVDLANKTDSNSLQVSSRYLVDLGWMQVQRVSLGSQPHRVEFLSGSDTIMIFDDGSFVEGERRIGGVCSTCSGPLYKGIDVIPANHQFTAIALPGSNIQGTLIHYKNKCHDDGAEKERSIISPALDLKGNFLNVLAAQLRTAVQEEKDTSYLEALIGLILKEVPRAQYVYGKATGQRGVGGLAPRARRIAKDFLSENYNTDTNLTDLAGMVGLSRYHFTREFKASFGLPPHQYILNMRVKKACDLLKTTTMPITDIALEVGFSSSSDLSRSFKKIMSRTPRDFRAMHMHAGVEY</sequence>
<accession>A0AAW6PRW7</accession>
<dbReference type="InterPro" id="IPR050204">
    <property type="entry name" value="AraC_XylS_family_regulators"/>
</dbReference>
<evidence type="ECO:0000313" key="7">
    <source>
        <dbReference type="EMBL" id="MDF3872369.1"/>
    </source>
</evidence>
<dbReference type="GO" id="GO:0043565">
    <property type="term" value="F:sequence-specific DNA binding"/>
    <property type="evidence" value="ECO:0007669"/>
    <property type="project" value="InterPro"/>
</dbReference>
<dbReference type="SUPFAM" id="SSF46689">
    <property type="entry name" value="Homeodomain-like"/>
    <property type="match status" value="2"/>
</dbReference>